<dbReference type="InterPro" id="IPR014984">
    <property type="entry name" value="HopJ"/>
</dbReference>
<evidence type="ECO:0000313" key="1">
    <source>
        <dbReference type="EMBL" id="PZN74886.1"/>
    </source>
</evidence>
<gene>
    <name evidence="1" type="ORF">DM484_20160</name>
</gene>
<dbReference type="EMBL" id="QJPH01000409">
    <property type="protein sequence ID" value="PZN74886.1"/>
    <property type="molecule type" value="Genomic_DNA"/>
</dbReference>
<dbReference type="Gene3D" id="3.20.160.10">
    <property type="entry name" value="vpa0580 domain like"/>
    <property type="match status" value="1"/>
</dbReference>
<dbReference type="InterPro" id="IPR038604">
    <property type="entry name" value="HopJ_sf"/>
</dbReference>
<organism evidence="1 2">
    <name type="scientific">Candidatus Methylumidiphilus alinenensis</name>
    <dbReference type="NCBI Taxonomy" id="2202197"/>
    <lineage>
        <taxon>Bacteria</taxon>
        <taxon>Pseudomonadati</taxon>
        <taxon>Pseudomonadota</taxon>
        <taxon>Gammaproteobacteria</taxon>
        <taxon>Methylococcales</taxon>
        <taxon>Candidatus Methylumidiphilus</taxon>
    </lineage>
</organism>
<name>A0A2W4QV05_9GAMM</name>
<protein>
    <submittedName>
        <fullName evidence="1">Type III effector</fullName>
    </submittedName>
</protein>
<sequence length="85" mass="9529">YTPTRFANGDVINEAGTNEGSCKLFYFAKLHGLTPAQTLALFGDYYWKDVLENPEANSHANIRSFMRHGWAGIAYDGEALQKLDE</sequence>
<feature type="non-terminal residue" evidence="1">
    <location>
        <position position="1"/>
    </location>
</feature>
<proteinExistence type="predicted"/>
<comment type="caution">
    <text evidence="1">The sequence shown here is derived from an EMBL/GenBank/DDBJ whole genome shotgun (WGS) entry which is preliminary data.</text>
</comment>
<dbReference type="Proteomes" id="UP000249396">
    <property type="component" value="Unassembled WGS sequence"/>
</dbReference>
<dbReference type="Pfam" id="PF08888">
    <property type="entry name" value="HopJ"/>
    <property type="match status" value="1"/>
</dbReference>
<dbReference type="AlphaFoldDB" id="A0A2W4QV05"/>
<evidence type="ECO:0000313" key="2">
    <source>
        <dbReference type="Proteomes" id="UP000249396"/>
    </source>
</evidence>
<accession>A0A2W4QV05</accession>
<reference evidence="1 2" key="1">
    <citation type="journal article" date="2018" name="Aquat. Microb. Ecol.">
        <title>Gammaproteobacterial methanotrophs dominate.</title>
        <authorList>
            <person name="Rissanen A.J."/>
            <person name="Saarenheimo J."/>
            <person name="Tiirola M."/>
            <person name="Peura S."/>
            <person name="Aalto S.L."/>
            <person name="Karvinen A."/>
            <person name="Nykanen H."/>
        </authorList>
    </citation>
    <scope>NUCLEOTIDE SEQUENCE [LARGE SCALE GENOMIC DNA]</scope>
    <source>
        <strain evidence="1">AMbin10</strain>
    </source>
</reference>